<dbReference type="Proteomes" id="UP000198284">
    <property type="component" value="Unassembled WGS sequence"/>
</dbReference>
<dbReference type="SMART" id="SM00388">
    <property type="entry name" value="HisKA"/>
    <property type="match status" value="1"/>
</dbReference>
<keyword evidence="6 13" id="KW-0812">Transmembrane</keyword>
<dbReference type="CDD" id="cd00082">
    <property type="entry name" value="HisKA"/>
    <property type="match status" value="1"/>
</dbReference>
<dbReference type="InterPro" id="IPR052023">
    <property type="entry name" value="Histidine_kinase_KdpD"/>
</dbReference>
<keyword evidence="4" id="KW-0597">Phosphoprotein</keyword>
<dbReference type="PROSITE" id="PS50109">
    <property type="entry name" value="HIS_KIN"/>
    <property type="match status" value="1"/>
</dbReference>
<evidence type="ECO:0000256" key="2">
    <source>
        <dbReference type="ARBA" id="ARBA00004141"/>
    </source>
</evidence>
<evidence type="ECO:0000313" key="16">
    <source>
        <dbReference type="Proteomes" id="UP000198284"/>
    </source>
</evidence>
<dbReference type="SUPFAM" id="SSF55874">
    <property type="entry name" value="ATPase domain of HSP90 chaperone/DNA topoisomerase II/histidine kinase"/>
    <property type="match status" value="1"/>
</dbReference>
<dbReference type="EMBL" id="FZOT01000002">
    <property type="protein sequence ID" value="SNS34165.1"/>
    <property type="molecule type" value="Genomic_DNA"/>
</dbReference>
<dbReference type="GO" id="GO:0005886">
    <property type="term" value="C:plasma membrane"/>
    <property type="evidence" value="ECO:0007669"/>
    <property type="project" value="TreeGrafter"/>
</dbReference>
<dbReference type="InterPro" id="IPR005467">
    <property type="entry name" value="His_kinase_dom"/>
</dbReference>
<dbReference type="InterPro" id="IPR029016">
    <property type="entry name" value="GAF-like_dom_sf"/>
</dbReference>
<dbReference type="InterPro" id="IPR036890">
    <property type="entry name" value="HATPase_C_sf"/>
</dbReference>
<evidence type="ECO:0000313" key="15">
    <source>
        <dbReference type="EMBL" id="SNS34165.1"/>
    </source>
</evidence>
<dbReference type="RefSeq" id="WP_281254979.1">
    <property type="nucleotide sequence ID" value="NZ_FZOT01000002.1"/>
</dbReference>
<dbReference type="InterPro" id="IPR038318">
    <property type="entry name" value="KdpD_sf"/>
</dbReference>
<evidence type="ECO:0000256" key="1">
    <source>
        <dbReference type="ARBA" id="ARBA00000085"/>
    </source>
</evidence>
<keyword evidence="8 15" id="KW-0418">Kinase</keyword>
<dbReference type="GO" id="GO:0005524">
    <property type="term" value="F:ATP binding"/>
    <property type="evidence" value="ECO:0007669"/>
    <property type="project" value="UniProtKB-KW"/>
</dbReference>
<evidence type="ECO:0000256" key="13">
    <source>
        <dbReference type="SAM" id="Phobius"/>
    </source>
</evidence>
<evidence type="ECO:0000256" key="8">
    <source>
        <dbReference type="ARBA" id="ARBA00022777"/>
    </source>
</evidence>
<keyword evidence="5" id="KW-0808">Transferase</keyword>
<evidence type="ECO:0000256" key="7">
    <source>
        <dbReference type="ARBA" id="ARBA00022741"/>
    </source>
</evidence>
<dbReference type="CDD" id="cd00075">
    <property type="entry name" value="HATPase"/>
    <property type="match status" value="1"/>
</dbReference>
<feature type="domain" description="Histidine kinase" evidence="14">
    <location>
        <begin position="305"/>
        <end position="519"/>
    </location>
</feature>
<comment type="subcellular location">
    <subcellularLocation>
        <location evidence="2">Membrane</location>
        <topology evidence="2">Multi-pass membrane protein</topology>
    </subcellularLocation>
</comment>
<dbReference type="Gene3D" id="3.30.565.10">
    <property type="entry name" value="Histidine kinase-like ATPase, C-terminal domain"/>
    <property type="match status" value="1"/>
</dbReference>
<dbReference type="Gene3D" id="1.10.287.130">
    <property type="match status" value="1"/>
</dbReference>
<dbReference type="FunFam" id="3.30.565.10:FF:000042">
    <property type="entry name" value="Two-component sensor histidine kinase KdpD"/>
    <property type="match status" value="1"/>
</dbReference>
<dbReference type="Pfam" id="PF02518">
    <property type="entry name" value="HATPase_c"/>
    <property type="match status" value="1"/>
</dbReference>
<dbReference type="InterPro" id="IPR025201">
    <property type="entry name" value="KdpD_TM"/>
</dbReference>
<dbReference type="EC" id="2.7.13.3" evidence="3"/>
<evidence type="ECO:0000256" key="5">
    <source>
        <dbReference type="ARBA" id="ARBA00022679"/>
    </source>
</evidence>
<keyword evidence="12 13" id="KW-0472">Membrane</keyword>
<dbReference type="InterPro" id="IPR003594">
    <property type="entry name" value="HATPase_dom"/>
</dbReference>
<dbReference type="SMART" id="SM00387">
    <property type="entry name" value="HATPase_c"/>
    <property type="match status" value="1"/>
</dbReference>
<keyword evidence="11" id="KW-0902">Two-component regulatory system</keyword>
<accession>A0A239DNH9</accession>
<dbReference type="PANTHER" id="PTHR45569:SF1">
    <property type="entry name" value="SENSOR PROTEIN KDPD"/>
    <property type="match status" value="1"/>
</dbReference>
<keyword evidence="9" id="KW-0067">ATP-binding</keyword>
<feature type="transmembrane region" description="Helical" evidence="13">
    <location>
        <begin position="28"/>
        <end position="51"/>
    </location>
</feature>
<feature type="transmembrane region" description="Helical" evidence="13">
    <location>
        <begin position="103"/>
        <end position="120"/>
    </location>
</feature>
<dbReference type="PANTHER" id="PTHR45569">
    <property type="entry name" value="SENSOR PROTEIN KDPD"/>
    <property type="match status" value="1"/>
</dbReference>
<dbReference type="AlphaFoldDB" id="A0A239DNH9"/>
<evidence type="ECO:0000256" key="4">
    <source>
        <dbReference type="ARBA" id="ARBA00022553"/>
    </source>
</evidence>
<dbReference type="GO" id="GO:0000155">
    <property type="term" value="F:phosphorelay sensor kinase activity"/>
    <property type="evidence" value="ECO:0007669"/>
    <property type="project" value="InterPro"/>
</dbReference>
<evidence type="ECO:0000256" key="12">
    <source>
        <dbReference type="ARBA" id="ARBA00023136"/>
    </source>
</evidence>
<name>A0A239DNH9_9BURK</name>
<organism evidence="15 16">
    <name type="scientific">Noviherbaspirillum humi</name>
    <dbReference type="NCBI Taxonomy" id="1688639"/>
    <lineage>
        <taxon>Bacteria</taxon>
        <taxon>Pseudomonadati</taxon>
        <taxon>Pseudomonadota</taxon>
        <taxon>Betaproteobacteria</taxon>
        <taxon>Burkholderiales</taxon>
        <taxon>Oxalobacteraceae</taxon>
        <taxon>Noviherbaspirillum</taxon>
    </lineage>
</organism>
<keyword evidence="16" id="KW-1185">Reference proteome</keyword>
<dbReference type="InterPro" id="IPR003661">
    <property type="entry name" value="HisK_dim/P_dom"/>
</dbReference>
<comment type="catalytic activity">
    <reaction evidence="1">
        <text>ATP + protein L-histidine = ADP + protein N-phospho-L-histidine.</text>
        <dbReference type="EC" id="2.7.13.3"/>
    </reaction>
</comment>
<proteinExistence type="predicted"/>
<evidence type="ECO:0000256" key="3">
    <source>
        <dbReference type="ARBA" id="ARBA00012438"/>
    </source>
</evidence>
<dbReference type="InterPro" id="IPR004358">
    <property type="entry name" value="Sig_transdc_His_kin-like_C"/>
</dbReference>
<dbReference type="SUPFAM" id="SSF47384">
    <property type="entry name" value="Homodimeric domain of signal transducing histidine kinase"/>
    <property type="match status" value="1"/>
</dbReference>
<dbReference type="Pfam" id="PF13493">
    <property type="entry name" value="DUF4118"/>
    <property type="match status" value="1"/>
</dbReference>
<dbReference type="InterPro" id="IPR003018">
    <property type="entry name" value="GAF"/>
</dbReference>
<evidence type="ECO:0000256" key="11">
    <source>
        <dbReference type="ARBA" id="ARBA00023012"/>
    </source>
</evidence>
<gene>
    <name evidence="15" type="ORF">SAMN06265795_102295</name>
</gene>
<evidence type="ECO:0000256" key="6">
    <source>
        <dbReference type="ARBA" id="ARBA00022692"/>
    </source>
</evidence>
<dbReference type="Pfam" id="PF13492">
    <property type="entry name" value="GAF_3"/>
    <property type="match status" value="1"/>
</dbReference>
<dbReference type="GO" id="GO:0042802">
    <property type="term" value="F:identical protein binding"/>
    <property type="evidence" value="ECO:0007669"/>
    <property type="project" value="UniProtKB-ARBA"/>
</dbReference>
<dbReference type="Gene3D" id="1.20.120.620">
    <property type="entry name" value="Backbone structure of the membrane domain of e. Coli histidine kinase receptor kdpd"/>
    <property type="match status" value="1"/>
</dbReference>
<dbReference type="InterPro" id="IPR036097">
    <property type="entry name" value="HisK_dim/P_sf"/>
</dbReference>
<keyword evidence="10 13" id="KW-1133">Transmembrane helix</keyword>
<evidence type="ECO:0000256" key="10">
    <source>
        <dbReference type="ARBA" id="ARBA00022989"/>
    </source>
</evidence>
<reference evidence="15 16" key="1">
    <citation type="submission" date="2017-06" db="EMBL/GenBank/DDBJ databases">
        <authorList>
            <person name="Kim H.J."/>
            <person name="Triplett B.A."/>
        </authorList>
    </citation>
    <scope>NUCLEOTIDE SEQUENCE [LARGE SCALE GENOMIC DNA]</scope>
    <source>
        <strain evidence="15 16">U15</strain>
    </source>
</reference>
<protein>
    <recommendedName>
        <fullName evidence="3">histidine kinase</fullName>
        <ecNumber evidence="3">2.7.13.3</ecNumber>
    </recommendedName>
</protein>
<feature type="transmembrane region" description="Helical" evidence="13">
    <location>
        <begin position="58"/>
        <end position="83"/>
    </location>
</feature>
<sequence length="539" mass="58174">MSHFLLHWASYLAPEANSSGNRGVKPSLAYLGAAAIPLLCAVTATPLLAFLDLANIVMLFLLSVVVVAVFYGRGPAILATAVSVAAFDFGFVPPRFSLGVSDIQYLVTFAVMLAVGLLIAQLTSRLRAEVLAADKREAESTALYEFARDLSGALQTEQIVEVSSKVIRTTFRMRSFILLPDADGRLTLPPIPATHPAEIPLLTVLDLSIAQWSFDRAKPAGAGTALLSASEFAFYPLVSPLRTRGVLALRCEHHEQAALLGHANQVMTFAALIAIALERQHYLKVAQDTELQVESERLRNSLLAALSHDIRTPLTSIVGLSESLARSKPPLATHQQEVAYALRDSALHLNDMASTLLEMARLQSGKVSLNLQWQPFEEVVGSALRTCKTALANHKVRVDLPYNLPLVRFDAVLVERVLCNLLENAAKYTPAGSHVTITAEKWDNDLRVAVLDTGPGLPTGQKQDIFEKFVRGNRESALPGVGLGLAICRTIIEAHKGTIHAYNVPKSGACVVFTLPLENPPALPDIEASEDLGLGVAND</sequence>
<dbReference type="Pfam" id="PF00512">
    <property type="entry name" value="HisKA"/>
    <property type="match status" value="1"/>
</dbReference>
<dbReference type="PRINTS" id="PR00344">
    <property type="entry name" value="BCTRLSENSOR"/>
</dbReference>
<evidence type="ECO:0000256" key="9">
    <source>
        <dbReference type="ARBA" id="ARBA00022840"/>
    </source>
</evidence>
<dbReference type="Gene3D" id="3.30.450.40">
    <property type="match status" value="1"/>
</dbReference>
<keyword evidence="7" id="KW-0547">Nucleotide-binding</keyword>
<evidence type="ECO:0000259" key="14">
    <source>
        <dbReference type="PROSITE" id="PS50109"/>
    </source>
</evidence>